<reference evidence="2 3" key="1">
    <citation type="submission" date="2017-09" db="EMBL/GenBank/DDBJ databases">
        <title>Depth-based differentiation of microbial function through sediment-hosted aquifers and enrichment of novel symbionts in the deep terrestrial subsurface.</title>
        <authorList>
            <person name="Probst A.J."/>
            <person name="Ladd B."/>
            <person name="Jarett J.K."/>
            <person name="Geller-Mcgrath D.E."/>
            <person name="Sieber C.M."/>
            <person name="Emerson J.B."/>
            <person name="Anantharaman K."/>
            <person name="Thomas B.C."/>
            <person name="Malmstrom R."/>
            <person name="Stieglmeier M."/>
            <person name="Klingl A."/>
            <person name="Woyke T."/>
            <person name="Ryan C.M."/>
            <person name="Banfield J.F."/>
        </authorList>
    </citation>
    <scope>NUCLEOTIDE SEQUENCE [LARGE SCALE GENOMIC DNA]</scope>
    <source>
        <strain evidence="2">CG11_big_fil_rev_8_21_14_0_20_46_11</strain>
    </source>
</reference>
<name>A0A2H0KBM0_9BACT</name>
<evidence type="ECO:0000313" key="3">
    <source>
        <dbReference type="Proteomes" id="UP000229342"/>
    </source>
</evidence>
<feature type="region of interest" description="Disordered" evidence="1">
    <location>
        <begin position="1"/>
        <end position="20"/>
    </location>
</feature>
<dbReference type="Proteomes" id="UP000229342">
    <property type="component" value="Unassembled WGS sequence"/>
</dbReference>
<evidence type="ECO:0000256" key="1">
    <source>
        <dbReference type="SAM" id="MobiDB-lite"/>
    </source>
</evidence>
<proteinExistence type="predicted"/>
<protein>
    <submittedName>
        <fullName evidence="2">Uncharacterized protein</fullName>
    </submittedName>
</protein>
<accession>A0A2H0KBM0</accession>
<evidence type="ECO:0000313" key="2">
    <source>
        <dbReference type="EMBL" id="PIQ67993.1"/>
    </source>
</evidence>
<organism evidence="2 3">
    <name type="scientific">Candidatus Taylorbacteria bacterium CG11_big_fil_rev_8_21_14_0_20_46_11</name>
    <dbReference type="NCBI Taxonomy" id="1975025"/>
    <lineage>
        <taxon>Bacteria</taxon>
        <taxon>Candidatus Tayloriibacteriota</taxon>
    </lineage>
</organism>
<sequence>MHKKTARTHEVNSGRLCGGGASRLFHEGHEDVRLGACDQFLHRLAVVDGDSDEYDRDSDEFLHNFFVLRRLMVDLGFAQVLGPIFALKGD</sequence>
<dbReference type="EMBL" id="PCVG01000087">
    <property type="protein sequence ID" value="PIQ67993.1"/>
    <property type="molecule type" value="Genomic_DNA"/>
</dbReference>
<comment type="caution">
    <text evidence="2">The sequence shown here is derived from an EMBL/GenBank/DDBJ whole genome shotgun (WGS) entry which is preliminary data.</text>
</comment>
<dbReference type="AlphaFoldDB" id="A0A2H0KBM0"/>
<gene>
    <name evidence="2" type="ORF">COV91_06300</name>
</gene>